<organism evidence="2 3">
    <name type="scientific">Mytilus coruscus</name>
    <name type="common">Sea mussel</name>
    <dbReference type="NCBI Taxonomy" id="42192"/>
    <lineage>
        <taxon>Eukaryota</taxon>
        <taxon>Metazoa</taxon>
        <taxon>Spiralia</taxon>
        <taxon>Lophotrochozoa</taxon>
        <taxon>Mollusca</taxon>
        <taxon>Bivalvia</taxon>
        <taxon>Autobranchia</taxon>
        <taxon>Pteriomorphia</taxon>
        <taxon>Mytilida</taxon>
        <taxon>Mytiloidea</taxon>
        <taxon>Mytilidae</taxon>
        <taxon>Mytilinae</taxon>
        <taxon>Mytilus</taxon>
    </lineage>
</organism>
<dbReference type="AlphaFoldDB" id="A0A6J8CQT5"/>
<feature type="region of interest" description="Disordered" evidence="1">
    <location>
        <begin position="90"/>
        <end position="162"/>
    </location>
</feature>
<protein>
    <submittedName>
        <fullName evidence="2">Uncharacterized protein</fullName>
    </submittedName>
</protein>
<evidence type="ECO:0000256" key="1">
    <source>
        <dbReference type="SAM" id="MobiDB-lite"/>
    </source>
</evidence>
<sequence length="323" mass="36505">MRREGSDAYVEENVFSVLEDNAVASNKVTSAPGKKGKKRTSSRNKRDNCAEGSENSRNSDHDDVNTCDSRSVLLKSGEHDRFQKYLTNGNEKSCETEKQDKTEPYSSGFKIPKKNFGEFKSSDKQTPAANKTRVSSFSNVKKKYSSSRQNTNVATSDTSGREVKTFNSGMGINNRPSMGTENFTSGFEIRISSNSSTDRDNHTSVNARNLHIILSELQCGQEDIGTQSFCKIQWQVQIKLPTRQNLLYQLKTTIYYPNPEVFKLTAWLLYTTISKIRDFQFQEKLESFSEHHGDRAHSKTMLVNSKDFIDGVVNGKKIPMQLL</sequence>
<feature type="compositionally biased region" description="Basic residues" evidence="1">
    <location>
        <begin position="34"/>
        <end position="43"/>
    </location>
</feature>
<evidence type="ECO:0000313" key="3">
    <source>
        <dbReference type="Proteomes" id="UP000507470"/>
    </source>
</evidence>
<dbReference type="Proteomes" id="UP000507470">
    <property type="component" value="Unassembled WGS sequence"/>
</dbReference>
<name>A0A6J8CQT5_MYTCO</name>
<feature type="region of interest" description="Disordered" evidence="1">
    <location>
        <begin position="25"/>
        <end position="67"/>
    </location>
</feature>
<dbReference type="EMBL" id="CACVKT020005771">
    <property type="protein sequence ID" value="CAC5397769.1"/>
    <property type="molecule type" value="Genomic_DNA"/>
</dbReference>
<keyword evidence="3" id="KW-1185">Reference proteome</keyword>
<reference evidence="2 3" key="1">
    <citation type="submission" date="2020-06" db="EMBL/GenBank/DDBJ databases">
        <authorList>
            <person name="Li R."/>
            <person name="Bekaert M."/>
        </authorList>
    </citation>
    <scope>NUCLEOTIDE SEQUENCE [LARGE SCALE GENOMIC DNA]</scope>
    <source>
        <strain evidence="3">wild</strain>
    </source>
</reference>
<accession>A0A6J8CQT5</accession>
<feature type="compositionally biased region" description="Polar residues" evidence="1">
    <location>
        <begin position="146"/>
        <end position="158"/>
    </location>
</feature>
<gene>
    <name evidence="2" type="ORF">MCOR_32185</name>
</gene>
<evidence type="ECO:0000313" key="2">
    <source>
        <dbReference type="EMBL" id="CAC5397769.1"/>
    </source>
</evidence>
<feature type="compositionally biased region" description="Basic and acidic residues" evidence="1">
    <location>
        <begin position="92"/>
        <end position="103"/>
    </location>
</feature>
<feature type="compositionally biased region" description="Polar residues" evidence="1">
    <location>
        <begin position="124"/>
        <end position="139"/>
    </location>
</feature>
<proteinExistence type="predicted"/>